<reference evidence="2" key="4">
    <citation type="submission" date="2021-07" db="EMBL/GenBank/DDBJ databases">
        <title>Whole-Genome Sequences of non-enterica strains of Salmonella enterica isolated from poultry houses.</title>
        <authorList>
            <person name="Lamas A."/>
            <person name="Regal P."/>
            <person name="Miranda J.M."/>
            <person name="Vazquez B."/>
            <person name="Cepeda A."/>
            <person name="Franco C.M."/>
        </authorList>
    </citation>
    <scope>NUCLEOTIDE SEQUENCE</scope>
    <source>
        <strain evidence="2">LHICA_D1</strain>
    </source>
</reference>
<dbReference type="EMBL" id="CP078142">
    <property type="protein sequence ID" value="QXN83855.1"/>
    <property type="molecule type" value="Genomic_DNA"/>
</dbReference>
<protein>
    <submittedName>
        <fullName evidence="3">Uncharacterized protein</fullName>
    </submittedName>
</protein>
<evidence type="ECO:0000313" key="2">
    <source>
        <dbReference type="EMBL" id="QXN83855.1"/>
    </source>
</evidence>
<dbReference type="EMBL" id="UGXH01000003">
    <property type="protein sequence ID" value="SUG53380.1"/>
    <property type="molecule type" value="Genomic_DNA"/>
</dbReference>
<dbReference type="AlphaFoldDB" id="A0A379TTE8"/>
<reference evidence="3 4" key="1">
    <citation type="submission" date="2018-06" db="EMBL/GenBank/DDBJ databases">
        <authorList>
            <consortium name="Pathogen Informatics"/>
            <person name="Doyle S."/>
        </authorList>
    </citation>
    <scope>NUCLEOTIDE SEQUENCE [LARGE SCALE GENOMIC DNA]</scope>
    <source>
        <strain evidence="3 4">NCTC10060</strain>
    </source>
</reference>
<evidence type="ECO:0000313" key="4">
    <source>
        <dbReference type="Proteomes" id="UP000254633"/>
    </source>
</evidence>
<name>A0A379TTE8_SALDZ</name>
<dbReference type="EMBL" id="CP075144">
    <property type="protein sequence ID" value="QWJ69713.1"/>
    <property type="molecule type" value="Genomic_DNA"/>
</dbReference>
<dbReference type="Proteomes" id="UP000254633">
    <property type="component" value="Unassembled WGS sequence"/>
</dbReference>
<evidence type="ECO:0000313" key="1">
    <source>
        <dbReference type="EMBL" id="QWJ69713.1"/>
    </source>
</evidence>
<proteinExistence type="predicted"/>
<accession>A0A379TTE8</accession>
<gene>
    <name evidence="1" type="ORF">ABB53_001200</name>
    <name evidence="2" type="ORF">JMJ85_01335</name>
    <name evidence="3" type="ORF">NCTC10060_00421</name>
</gene>
<sequence>MMTTLLPLFRVPTSFTPFDGERFIGDYSSSGPFFFFIHIPDENLR</sequence>
<evidence type="ECO:0000313" key="3">
    <source>
        <dbReference type="EMBL" id="SUG53380.1"/>
    </source>
</evidence>
<reference evidence="1" key="3">
    <citation type="submission" date="2021-05" db="EMBL/GenBank/DDBJ databases">
        <title>Whole genome PacBio Sequel sequence of Salmonella enterica subsp. enterica.</title>
        <authorList>
            <person name="Hoffmann M."/>
            <person name="Balkey M."/>
            <person name="Luo Y."/>
        </authorList>
    </citation>
    <scope>NUCLEOTIDE SEQUENCE</scope>
    <source>
        <strain evidence="1">CFSAN030538</strain>
    </source>
</reference>
<dbReference type="RefSeq" id="WP_154707684.1">
    <property type="nucleotide sequence ID" value="NZ_DACWWF010000005.1"/>
</dbReference>
<reference evidence="1" key="2">
    <citation type="submission" date="2018-07" db="EMBL/GenBank/DDBJ databases">
        <authorList>
            <consortium name="GenomeTrakr network: Whole genome sequencing for foodborne pathogen traceback"/>
        </authorList>
    </citation>
    <scope>NUCLEOTIDE SEQUENCE</scope>
    <source>
        <strain evidence="1">CFSAN030538</strain>
    </source>
</reference>
<organism evidence="3 4">
    <name type="scientific">Salmonella diarizonae</name>
    <dbReference type="NCBI Taxonomy" id="59204"/>
    <lineage>
        <taxon>Bacteria</taxon>
        <taxon>Pseudomonadati</taxon>
        <taxon>Pseudomonadota</taxon>
        <taxon>Gammaproteobacteria</taxon>
        <taxon>Enterobacterales</taxon>
        <taxon>Enterobacteriaceae</taxon>
        <taxon>Salmonella</taxon>
    </lineage>
</organism>